<dbReference type="AlphaFoldDB" id="A0A1M5PQI6"/>
<name>A0A1M5PQI6_9RHOB</name>
<dbReference type="OrthoDB" id="9806482at2"/>
<accession>A0A1M5PQI6</accession>
<dbReference type="PANTHER" id="PTHR23339">
    <property type="entry name" value="TYROSINE SPECIFIC PROTEIN PHOSPHATASE AND DUAL SPECIFICITY PROTEIN PHOSPHATASE"/>
    <property type="match status" value="1"/>
</dbReference>
<dbReference type="Proteomes" id="UP000184074">
    <property type="component" value="Unassembled WGS sequence"/>
</dbReference>
<reference evidence="2 3" key="1">
    <citation type="submission" date="2016-11" db="EMBL/GenBank/DDBJ databases">
        <authorList>
            <person name="Jaros S."/>
            <person name="Januszkiewicz K."/>
            <person name="Wedrychowicz H."/>
        </authorList>
    </citation>
    <scope>NUCLEOTIDE SEQUENCE [LARGE SCALE GENOMIC DNA]</scope>
    <source>
        <strain evidence="2 3">DSM 28715</strain>
    </source>
</reference>
<dbReference type="InterPro" id="IPR000387">
    <property type="entry name" value="Tyr_Pase_dom"/>
</dbReference>
<sequence length="162" mass="17365">MSDYSIFEVPIGQGVGAIAPIPGRSGAYERDVSVLLRWAPDLVISMTGLPEMERVGADALEKDLQAADVAWRHVPITDFGTPTANTMLIWPEVEAQALDVLDDGGRVLAHCYGGCGRSGMAILRMMVALGEEPSQALARLRKARSCAVETDAQFAWASECST</sequence>
<evidence type="ECO:0000259" key="1">
    <source>
        <dbReference type="PROSITE" id="PS50056"/>
    </source>
</evidence>
<organism evidence="2 3">
    <name type="scientific">Cognatiyoonia sediminum</name>
    <dbReference type="NCBI Taxonomy" id="1508389"/>
    <lineage>
        <taxon>Bacteria</taxon>
        <taxon>Pseudomonadati</taxon>
        <taxon>Pseudomonadota</taxon>
        <taxon>Alphaproteobacteria</taxon>
        <taxon>Rhodobacterales</taxon>
        <taxon>Paracoccaceae</taxon>
        <taxon>Cognatiyoonia</taxon>
    </lineage>
</organism>
<dbReference type="InterPro" id="IPR029021">
    <property type="entry name" value="Prot-tyrosine_phosphatase-like"/>
</dbReference>
<dbReference type="STRING" id="1508389.SAMN05444003_1783"/>
<dbReference type="RefSeq" id="WP_072900583.1">
    <property type="nucleotide sequence ID" value="NZ_FQXB01000002.1"/>
</dbReference>
<evidence type="ECO:0000313" key="2">
    <source>
        <dbReference type="EMBL" id="SHH03982.1"/>
    </source>
</evidence>
<keyword evidence="3" id="KW-1185">Reference proteome</keyword>
<dbReference type="PROSITE" id="PS50056">
    <property type="entry name" value="TYR_PHOSPHATASE_2"/>
    <property type="match status" value="1"/>
</dbReference>
<proteinExistence type="predicted"/>
<dbReference type="Pfam" id="PF22785">
    <property type="entry name" value="Tc-R-P"/>
    <property type="match status" value="1"/>
</dbReference>
<dbReference type="InterPro" id="IPR050561">
    <property type="entry name" value="PTP"/>
</dbReference>
<dbReference type="Gene3D" id="3.90.190.10">
    <property type="entry name" value="Protein tyrosine phosphatase superfamily"/>
    <property type="match status" value="1"/>
</dbReference>
<feature type="domain" description="Tyrosine specific protein phosphatases" evidence="1">
    <location>
        <begin position="102"/>
        <end position="155"/>
    </location>
</feature>
<evidence type="ECO:0000313" key="3">
    <source>
        <dbReference type="Proteomes" id="UP000184074"/>
    </source>
</evidence>
<protein>
    <submittedName>
        <fullName evidence="2">Cyclin-dependent kinase inhibitor 3 (CDKN3)</fullName>
    </submittedName>
</protein>
<gene>
    <name evidence="2" type="ORF">SAMN05444003_1783</name>
</gene>
<dbReference type="EMBL" id="FQXB01000002">
    <property type="protein sequence ID" value="SHH03982.1"/>
    <property type="molecule type" value="Genomic_DNA"/>
</dbReference>
<dbReference type="SUPFAM" id="SSF52799">
    <property type="entry name" value="(Phosphotyrosine protein) phosphatases II"/>
    <property type="match status" value="1"/>
</dbReference>